<feature type="non-terminal residue" evidence="2">
    <location>
        <position position="192"/>
    </location>
</feature>
<feature type="non-terminal residue" evidence="2">
    <location>
        <position position="1"/>
    </location>
</feature>
<reference evidence="2 3" key="1">
    <citation type="submission" date="2024-05" db="EMBL/GenBank/DDBJ databases">
        <title>Genome sequencing and assembly of Indian major carp, Cirrhinus mrigala (Hamilton, 1822).</title>
        <authorList>
            <person name="Mohindra V."/>
            <person name="Chowdhury L.M."/>
            <person name="Lal K."/>
            <person name="Jena J.K."/>
        </authorList>
    </citation>
    <scope>NUCLEOTIDE SEQUENCE [LARGE SCALE GENOMIC DNA]</scope>
    <source>
        <strain evidence="2">CM1030</strain>
        <tissue evidence="2">Blood</tissue>
    </source>
</reference>
<accession>A0ABD0QI77</accession>
<keyword evidence="3" id="KW-1185">Reference proteome</keyword>
<dbReference type="Proteomes" id="UP001529510">
    <property type="component" value="Unassembled WGS sequence"/>
</dbReference>
<comment type="caution">
    <text evidence="2">The sequence shown here is derived from an EMBL/GenBank/DDBJ whole genome shotgun (WGS) entry which is preliminary data.</text>
</comment>
<feature type="region of interest" description="Disordered" evidence="1">
    <location>
        <begin position="61"/>
        <end position="94"/>
    </location>
</feature>
<gene>
    <name evidence="2" type="ORF">M9458_017262</name>
</gene>
<evidence type="ECO:0000313" key="3">
    <source>
        <dbReference type="Proteomes" id="UP001529510"/>
    </source>
</evidence>
<name>A0ABD0QI77_CIRMR</name>
<organism evidence="2 3">
    <name type="scientific">Cirrhinus mrigala</name>
    <name type="common">Mrigala</name>
    <dbReference type="NCBI Taxonomy" id="683832"/>
    <lineage>
        <taxon>Eukaryota</taxon>
        <taxon>Metazoa</taxon>
        <taxon>Chordata</taxon>
        <taxon>Craniata</taxon>
        <taxon>Vertebrata</taxon>
        <taxon>Euteleostomi</taxon>
        <taxon>Actinopterygii</taxon>
        <taxon>Neopterygii</taxon>
        <taxon>Teleostei</taxon>
        <taxon>Ostariophysi</taxon>
        <taxon>Cypriniformes</taxon>
        <taxon>Cyprinidae</taxon>
        <taxon>Labeoninae</taxon>
        <taxon>Labeonini</taxon>
        <taxon>Cirrhinus</taxon>
    </lineage>
</organism>
<feature type="region of interest" description="Disordered" evidence="1">
    <location>
        <begin position="132"/>
        <end position="167"/>
    </location>
</feature>
<dbReference type="EMBL" id="JAMKFB020000008">
    <property type="protein sequence ID" value="KAL0185592.1"/>
    <property type="molecule type" value="Genomic_DNA"/>
</dbReference>
<feature type="compositionally biased region" description="Low complexity" evidence="1">
    <location>
        <begin position="80"/>
        <end position="94"/>
    </location>
</feature>
<evidence type="ECO:0000256" key="1">
    <source>
        <dbReference type="SAM" id="MobiDB-lite"/>
    </source>
</evidence>
<feature type="compositionally biased region" description="Pro residues" evidence="1">
    <location>
        <begin position="132"/>
        <end position="166"/>
    </location>
</feature>
<evidence type="ECO:0000313" key="2">
    <source>
        <dbReference type="EMBL" id="KAL0185592.1"/>
    </source>
</evidence>
<sequence>PQRSPIHGVRPGVLATMSALHDATLSSLFWIGANYNHPVDLPDTTGLSWREMILRCLESVRPQSRTSPPAVPESRPPAAPCSSPLAAAPRSSLPAAAQHSSPLAVSHMASHINIDNIMDLALPLGFDAPILSPSPSPSPPSPPVPAPPEHPPVSAPPERPPEPAPPELFLACGPLNFPQKIWGGGHIPVALV</sequence>
<protein>
    <submittedName>
        <fullName evidence="2">Uncharacterized protein</fullName>
    </submittedName>
</protein>
<feature type="compositionally biased region" description="Pro residues" evidence="1">
    <location>
        <begin position="69"/>
        <end position="79"/>
    </location>
</feature>
<dbReference type="AlphaFoldDB" id="A0ABD0QI77"/>
<proteinExistence type="predicted"/>